<accession>A0A914Q9E7</accession>
<dbReference type="InterPro" id="IPR000209">
    <property type="entry name" value="Peptidase_S8/S53_dom"/>
</dbReference>
<dbReference type="Gene3D" id="3.40.50.200">
    <property type="entry name" value="Peptidase S8/S53 domain"/>
    <property type="match status" value="1"/>
</dbReference>
<protein>
    <submittedName>
        <fullName evidence="3">Peptidase S8/S53 domain-containing protein</fullName>
    </submittedName>
</protein>
<proteinExistence type="predicted"/>
<feature type="domain" description="Peptidase S8/S53" evidence="1">
    <location>
        <begin position="30"/>
        <end position="277"/>
    </location>
</feature>
<evidence type="ECO:0000313" key="2">
    <source>
        <dbReference type="Proteomes" id="UP000887578"/>
    </source>
</evidence>
<dbReference type="Proteomes" id="UP000887578">
    <property type="component" value="Unplaced"/>
</dbReference>
<dbReference type="Gene3D" id="2.20.25.690">
    <property type="match status" value="2"/>
</dbReference>
<dbReference type="WBParaSite" id="PDA_v2.g2774.t1">
    <property type="protein sequence ID" value="PDA_v2.g2774.t1"/>
    <property type="gene ID" value="PDA_v2.g2774"/>
</dbReference>
<dbReference type="AlphaFoldDB" id="A0A914Q9E7"/>
<evidence type="ECO:0000313" key="3">
    <source>
        <dbReference type="WBParaSite" id="PDA_v2.g2774.t1"/>
    </source>
</evidence>
<dbReference type="GO" id="GO:0006508">
    <property type="term" value="P:proteolysis"/>
    <property type="evidence" value="ECO:0007669"/>
    <property type="project" value="InterPro"/>
</dbReference>
<dbReference type="InterPro" id="IPR036852">
    <property type="entry name" value="Peptidase_S8/S53_dom_sf"/>
</dbReference>
<dbReference type="Pfam" id="PF00082">
    <property type="entry name" value="Peptidase_S8"/>
    <property type="match status" value="1"/>
</dbReference>
<sequence>MSETDDLKGYIPKDTTQQTEFVKKCPNFDGRGLLIAILDTGIDVGFNGMQKTSIGLPKIVDCFDFTGAGNVDTSIVRESDNKNVIIGLSGRSLKIPSKWINPSGKWHLGLKSIYELCSEVATESIIKIRKKSIAKQNELILKQSKCKNDENHKSLVEYLKMTEDLSKDSLVADCIVWNNGEKWQACIDTSFKGNLKKIKVLKDFPENYEYGTFWNILNYCIKIHENGNLLQIFSAASEHGNYVSHVAAACFPNEPEMNGLAPGAQLISMTVLDNRNGNCVNCNAVLKSVSYIKGYTV</sequence>
<dbReference type="SUPFAM" id="SSF52743">
    <property type="entry name" value="Subtilisin-like"/>
    <property type="match status" value="1"/>
</dbReference>
<reference evidence="3" key="1">
    <citation type="submission" date="2022-11" db="UniProtKB">
        <authorList>
            <consortium name="WormBaseParasite"/>
        </authorList>
    </citation>
    <scope>IDENTIFICATION</scope>
</reference>
<keyword evidence="2" id="KW-1185">Reference proteome</keyword>
<organism evidence="2 3">
    <name type="scientific">Panagrolaimus davidi</name>
    <dbReference type="NCBI Taxonomy" id="227884"/>
    <lineage>
        <taxon>Eukaryota</taxon>
        <taxon>Metazoa</taxon>
        <taxon>Ecdysozoa</taxon>
        <taxon>Nematoda</taxon>
        <taxon>Chromadorea</taxon>
        <taxon>Rhabditida</taxon>
        <taxon>Tylenchina</taxon>
        <taxon>Panagrolaimomorpha</taxon>
        <taxon>Panagrolaimoidea</taxon>
        <taxon>Panagrolaimidae</taxon>
        <taxon>Panagrolaimus</taxon>
    </lineage>
</organism>
<evidence type="ECO:0000259" key="1">
    <source>
        <dbReference type="Pfam" id="PF00082"/>
    </source>
</evidence>
<dbReference type="GO" id="GO:0004252">
    <property type="term" value="F:serine-type endopeptidase activity"/>
    <property type="evidence" value="ECO:0007669"/>
    <property type="project" value="InterPro"/>
</dbReference>
<name>A0A914Q9E7_9BILA</name>